<gene>
    <name evidence="3" type="ORF">BCR32DRAFT_286315</name>
</gene>
<dbReference type="InterPro" id="IPR001611">
    <property type="entry name" value="Leu-rich_rpt"/>
</dbReference>
<evidence type="ECO:0000256" key="2">
    <source>
        <dbReference type="ARBA" id="ARBA00022737"/>
    </source>
</evidence>
<dbReference type="AlphaFoldDB" id="A0A1Y1VYR6"/>
<reference evidence="3 4" key="1">
    <citation type="submission" date="2016-08" db="EMBL/GenBank/DDBJ databases">
        <title>A Parts List for Fungal Cellulosomes Revealed by Comparative Genomics.</title>
        <authorList>
            <consortium name="DOE Joint Genome Institute"/>
            <person name="Haitjema C.H."/>
            <person name="Gilmore S.P."/>
            <person name="Henske J.K."/>
            <person name="Solomon K.V."/>
            <person name="De Groot R."/>
            <person name="Kuo A."/>
            <person name="Mondo S.J."/>
            <person name="Salamov A.A."/>
            <person name="Labutti K."/>
            <person name="Zhao Z."/>
            <person name="Chiniquy J."/>
            <person name="Barry K."/>
            <person name="Brewer H.M."/>
            <person name="Purvine S.O."/>
            <person name="Wright A.T."/>
            <person name="Boxma B."/>
            <person name="Van Alen T."/>
            <person name="Hackstein J.H."/>
            <person name="Baker S.E."/>
            <person name="Grigoriev I.V."/>
            <person name="O'Malley M.A."/>
        </authorList>
    </citation>
    <scope>NUCLEOTIDE SEQUENCE [LARGE SCALE GENOMIC DNA]</scope>
    <source>
        <strain evidence="3 4">S4</strain>
    </source>
</reference>
<protein>
    <recommendedName>
        <fullName evidence="5">L domain-like protein</fullName>
    </recommendedName>
</protein>
<dbReference type="Gene3D" id="3.80.10.10">
    <property type="entry name" value="Ribonuclease Inhibitor"/>
    <property type="match status" value="1"/>
</dbReference>
<comment type="caution">
    <text evidence="3">The sequence shown here is derived from an EMBL/GenBank/DDBJ whole genome shotgun (WGS) entry which is preliminary data.</text>
</comment>
<dbReference type="OrthoDB" id="1668230at2759"/>
<organism evidence="3 4">
    <name type="scientific">Anaeromyces robustus</name>
    <dbReference type="NCBI Taxonomy" id="1754192"/>
    <lineage>
        <taxon>Eukaryota</taxon>
        <taxon>Fungi</taxon>
        <taxon>Fungi incertae sedis</taxon>
        <taxon>Chytridiomycota</taxon>
        <taxon>Chytridiomycota incertae sedis</taxon>
        <taxon>Neocallimastigomycetes</taxon>
        <taxon>Neocallimastigales</taxon>
        <taxon>Neocallimastigaceae</taxon>
        <taxon>Anaeromyces</taxon>
    </lineage>
</organism>
<dbReference type="InterPro" id="IPR032675">
    <property type="entry name" value="LRR_dom_sf"/>
</dbReference>
<dbReference type="PROSITE" id="PS51450">
    <property type="entry name" value="LRR"/>
    <property type="match status" value="1"/>
</dbReference>
<dbReference type="EMBL" id="MCFG01000444">
    <property type="protein sequence ID" value="ORX66407.1"/>
    <property type="molecule type" value="Genomic_DNA"/>
</dbReference>
<dbReference type="InterPro" id="IPR050216">
    <property type="entry name" value="LRR_domain-containing"/>
</dbReference>
<accession>A0A1Y1VYR6</accession>
<evidence type="ECO:0000313" key="4">
    <source>
        <dbReference type="Proteomes" id="UP000193944"/>
    </source>
</evidence>
<reference evidence="3 4" key="2">
    <citation type="submission" date="2016-08" db="EMBL/GenBank/DDBJ databases">
        <title>Pervasive Adenine N6-methylation of Active Genes in Fungi.</title>
        <authorList>
            <consortium name="DOE Joint Genome Institute"/>
            <person name="Mondo S.J."/>
            <person name="Dannebaum R.O."/>
            <person name="Kuo R.C."/>
            <person name="Labutti K."/>
            <person name="Haridas S."/>
            <person name="Kuo A."/>
            <person name="Salamov A."/>
            <person name="Ahrendt S.R."/>
            <person name="Lipzen A."/>
            <person name="Sullivan W."/>
            <person name="Andreopoulos W.B."/>
            <person name="Clum A."/>
            <person name="Lindquist E."/>
            <person name="Daum C."/>
            <person name="Ramamoorthy G.K."/>
            <person name="Gryganskyi A."/>
            <person name="Culley D."/>
            <person name="Magnuson J.K."/>
            <person name="James T.Y."/>
            <person name="O'Malley M.A."/>
            <person name="Stajich J.E."/>
            <person name="Spatafora J.W."/>
            <person name="Visel A."/>
            <person name="Grigoriev I.V."/>
        </authorList>
    </citation>
    <scope>NUCLEOTIDE SEQUENCE [LARGE SCALE GENOMIC DNA]</scope>
    <source>
        <strain evidence="3 4">S4</strain>
    </source>
</reference>
<sequence length="114" mass="13210">MPLDQEQNKVNLEKLNLHSNQLAEFPSEIGKLVNLKELSLYELTKLPSEIRNLVNLNELDLPPEMGNLYEGNLDVYYNDIEIYGIVFEWSKFDAVTIKNIYKNLKNLISVIIVN</sequence>
<dbReference type="PANTHER" id="PTHR48051:SF54">
    <property type="entry name" value="LEUCINE-RICH REPEAT-CONTAINING PROTEIN"/>
    <property type="match status" value="1"/>
</dbReference>
<dbReference type="SUPFAM" id="SSF52058">
    <property type="entry name" value="L domain-like"/>
    <property type="match status" value="1"/>
</dbReference>
<dbReference type="STRING" id="1754192.A0A1Y1VYR6"/>
<evidence type="ECO:0000313" key="3">
    <source>
        <dbReference type="EMBL" id="ORX66407.1"/>
    </source>
</evidence>
<evidence type="ECO:0000256" key="1">
    <source>
        <dbReference type="ARBA" id="ARBA00022614"/>
    </source>
</evidence>
<evidence type="ECO:0008006" key="5">
    <source>
        <dbReference type="Google" id="ProtNLM"/>
    </source>
</evidence>
<keyword evidence="2" id="KW-0677">Repeat</keyword>
<dbReference type="PANTHER" id="PTHR48051">
    <property type="match status" value="1"/>
</dbReference>
<dbReference type="Proteomes" id="UP000193944">
    <property type="component" value="Unassembled WGS sequence"/>
</dbReference>
<name>A0A1Y1VYR6_9FUNG</name>
<keyword evidence="1" id="KW-0433">Leucine-rich repeat</keyword>
<keyword evidence="4" id="KW-1185">Reference proteome</keyword>
<proteinExistence type="predicted"/>
<dbReference type="GO" id="GO:0005737">
    <property type="term" value="C:cytoplasm"/>
    <property type="evidence" value="ECO:0007669"/>
    <property type="project" value="TreeGrafter"/>
</dbReference>